<evidence type="ECO:0000256" key="15">
    <source>
        <dbReference type="NCBIfam" id="TIGR01064"/>
    </source>
</evidence>
<evidence type="ECO:0000256" key="4">
    <source>
        <dbReference type="ARBA" id="ARBA00012142"/>
    </source>
</evidence>
<evidence type="ECO:0000313" key="20">
    <source>
        <dbReference type="Proteomes" id="UP000050969"/>
    </source>
</evidence>
<comment type="catalytic activity">
    <reaction evidence="16">
        <text>pyruvate + ATP = phosphoenolpyruvate + ADP + H(+)</text>
        <dbReference type="Rhea" id="RHEA:18157"/>
        <dbReference type="ChEBI" id="CHEBI:15361"/>
        <dbReference type="ChEBI" id="CHEBI:15378"/>
        <dbReference type="ChEBI" id="CHEBI:30616"/>
        <dbReference type="ChEBI" id="CHEBI:58702"/>
        <dbReference type="ChEBI" id="CHEBI:456216"/>
        <dbReference type="EC" id="2.7.1.40"/>
    </reaction>
</comment>
<gene>
    <name evidence="19" type="ORF">IV56_GL001878</name>
</gene>
<organism evidence="19 20">
    <name type="scientific">Lacticaseibacillus saniviri JCM 17471 = DSM 24301</name>
    <dbReference type="NCBI Taxonomy" id="1293598"/>
    <lineage>
        <taxon>Bacteria</taxon>
        <taxon>Bacillati</taxon>
        <taxon>Bacillota</taxon>
        <taxon>Bacilli</taxon>
        <taxon>Lactobacillales</taxon>
        <taxon>Lactobacillaceae</taxon>
        <taxon>Lacticaseibacillus</taxon>
    </lineage>
</organism>
<comment type="pathway">
    <text evidence="2 16">Carbohydrate degradation; glycolysis; pyruvate from D-glyceraldehyde 3-phosphate: step 5/5.</text>
</comment>
<dbReference type="Gene3D" id="3.40.1380.20">
    <property type="entry name" value="Pyruvate kinase, C-terminal domain"/>
    <property type="match status" value="1"/>
</dbReference>
<evidence type="ECO:0000256" key="10">
    <source>
        <dbReference type="ARBA" id="ARBA00022840"/>
    </source>
</evidence>
<keyword evidence="7" id="KW-0479">Metal-binding</keyword>
<dbReference type="AlphaFoldDB" id="A0A0R2MX38"/>
<dbReference type="SUPFAM" id="SSF50800">
    <property type="entry name" value="PK beta-barrel domain-like"/>
    <property type="match status" value="1"/>
</dbReference>
<evidence type="ECO:0000256" key="6">
    <source>
        <dbReference type="ARBA" id="ARBA00022679"/>
    </source>
</evidence>
<dbReference type="InterPro" id="IPR011037">
    <property type="entry name" value="Pyrv_Knase-like_insert_dom_sf"/>
</dbReference>
<dbReference type="PRINTS" id="PR01050">
    <property type="entry name" value="PYRUVTKNASE"/>
</dbReference>
<keyword evidence="20" id="KW-1185">Reference proteome</keyword>
<evidence type="ECO:0000256" key="8">
    <source>
        <dbReference type="ARBA" id="ARBA00022741"/>
    </source>
</evidence>
<evidence type="ECO:0000256" key="3">
    <source>
        <dbReference type="ARBA" id="ARBA00008663"/>
    </source>
</evidence>
<evidence type="ECO:0000313" key="19">
    <source>
        <dbReference type="EMBL" id="KRO18081.1"/>
    </source>
</evidence>
<evidence type="ECO:0000256" key="5">
    <source>
        <dbReference type="ARBA" id="ARBA00018587"/>
    </source>
</evidence>
<dbReference type="PROSITE" id="PS00110">
    <property type="entry name" value="PYRUVATE_KINASE"/>
    <property type="match status" value="1"/>
</dbReference>
<keyword evidence="8" id="KW-0547">Nucleotide-binding</keyword>
<dbReference type="PATRIC" id="fig|1293598.4.peg.1954"/>
<evidence type="ECO:0000256" key="13">
    <source>
        <dbReference type="ARBA" id="ARBA00023152"/>
    </source>
</evidence>
<dbReference type="GO" id="GO:0004743">
    <property type="term" value="F:pyruvate kinase activity"/>
    <property type="evidence" value="ECO:0007669"/>
    <property type="project" value="UniProtKB-UniRule"/>
</dbReference>
<dbReference type="InterPro" id="IPR018209">
    <property type="entry name" value="Pyrv_Knase_AS"/>
</dbReference>
<feature type="domain" description="Pyruvate kinase C-terminal" evidence="18">
    <location>
        <begin position="313"/>
        <end position="424"/>
    </location>
</feature>
<keyword evidence="13 16" id="KW-0324">Glycolysis</keyword>
<keyword evidence="6 16" id="KW-0808">Transferase</keyword>
<dbReference type="InterPro" id="IPR015795">
    <property type="entry name" value="Pyrv_Knase_C"/>
</dbReference>
<dbReference type="GO" id="GO:0005524">
    <property type="term" value="F:ATP binding"/>
    <property type="evidence" value="ECO:0007669"/>
    <property type="project" value="UniProtKB-KW"/>
</dbReference>
<evidence type="ECO:0000256" key="7">
    <source>
        <dbReference type="ARBA" id="ARBA00022723"/>
    </source>
</evidence>
<dbReference type="EMBL" id="JQCE01000006">
    <property type="protein sequence ID" value="KRO18081.1"/>
    <property type="molecule type" value="Genomic_DNA"/>
</dbReference>
<accession>A0A0R2MX38</accession>
<dbReference type="PANTHER" id="PTHR11817">
    <property type="entry name" value="PYRUVATE KINASE"/>
    <property type="match status" value="1"/>
</dbReference>
<dbReference type="SUPFAM" id="SSF51621">
    <property type="entry name" value="Phosphoenolpyruvate/pyruvate domain"/>
    <property type="match status" value="1"/>
</dbReference>
<dbReference type="Pfam" id="PF02887">
    <property type="entry name" value="PK_C"/>
    <property type="match status" value="1"/>
</dbReference>
<keyword evidence="14 19" id="KW-0670">Pyruvate</keyword>
<dbReference type="InterPro" id="IPR036918">
    <property type="entry name" value="Pyrv_Knase_C_sf"/>
</dbReference>
<evidence type="ECO:0000256" key="16">
    <source>
        <dbReference type="RuleBase" id="RU000504"/>
    </source>
</evidence>
<dbReference type="InterPro" id="IPR015793">
    <property type="entry name" value="Pyrv_Knase_brl"/>
</dbReference>
<evidence type="ECO:0000256" key="9">
    <source>
        <dbReference type="ARBA" id="ARBA00022777"/>
    </source>
</evidence>
<evidence type="ECO:0000256" key="1">
    <source>
        <dbReference type="ARBA" id="ARBA00001958"/>
    </source>
</evidence>
<dbReference type="GO" id="GO:0030955">
    <property type="term" value="F:potassium ion binding"/>
    <property type="evidence" value="ECO:0007669"/>
    <property type="project" value="UniProtKB-UniRule"/>
</dbReference>
<dbReference type="Gene3D" id="2.40.33.10">
    <property type="entry name" value="PK beta-barrel domain-like"/>
    <property type="match status" value="1"/>
</dbReference>
<comment type="cofactor">
    <cofactor evidence="1">
        <name>K(+)</name>
        <dbReference type="ChEBI" id="CHEBI:29103"/>
    </cofactor>
</comment>
<dbReference type="InterPro" id="IPR015813">
    <property type="entry name" value="Pyrv/PenolPyrv_kinase-like_dom"/>
</dbReference>
<dbReference type="STRING" id="1293598.IV56_GL001878"/>
<dbReference type="InterPro" id="IPR001697">
    <property type="entry name" value="Pyr_Knase"/>
</dbReference>
<name>A0A0R2MX38_9LACO</name>
<dbReference type="EC" id="2.7.1.40" evidence="4 15"/>
<dbReference type="Pfam" id="PF00224">
    <property type="entry name" value="PK"/>
    <property type="match status" value="1"/>
</dbReference>
<evidence type="ECO:0000259" key="18">
    <source>
        <dbReference type="Pfam" id="PF02887"/>
    </source>
</evidence>
<keyword evidence="10" id="KW-0067">ATP-binding</keyword>
<evidence type="ECO:0000256" key="2">
    <source>
        <dbReference type="ARBA" id="ARBA00004997"/>
    </source>
</evidence>
<protein>
    <recommendedName>
        <fullName evidence="5 15">Pyruvate kinase</fullName>
        <ecNumber evidence="4 15">2.7.1.40</ecNumber>
    </recommendedName>
</protein>
<keyword evidence="9 16" id="KW-0418">Kinase</keyword>
<dbReference type="SUPFAM" id="SSF52935">
    <property type="entry name" value="PK C-terminal domain-like"/>
    <property type="match status" value="1"/>
</dbReference>
<evidence type="ECO:0000256" key="11">
    <source>
        <dbReference type="ARBA" id="ARBA00022842"/>
    </source>
</evidence>
<evidence type="ECO:0000256" key="14">
    <source>
        <dbReference type="ARBA" id="ARBA00023317"/>
    </source>
</evidence>
<dbReference type="InterPro" id="IPR015806">
    <property type="entry name" value="Pyrv_Knase_insert_dom_sf"/>
</dbReference>
<sequence>MNLAKEVAAKLNRHVALMLDTKGAEIRTGLNQESQAIAFHTGDRFRLTMNTGQLGTHDAIDISYAGVFDHTDIGHRVLFDDGTLETIVVDKDLAAHELIVEAQNSLLLGEHKGVNIPGVQIDLKGLTDRDRDDISFGVKQGIQFIAASFVRKPSDVWDIKNLLADLDATDVMIIPKIESQEGIDNIDGILAAADGIMVARGDLGVEIPFEDVPSVEQNLITKALLAGKPVITATQMLDSMQHNPRPTRAEVTDVTYAVLAGTDATMLSGESANGEYPVESVATMASIDEHADLQLIDHGSRIPRPQTENITTTTAISAVTAAEKVNAKAIISITATGFTARQISRFKPPVPIIAATFDRQTADGLLLSWGVTPFVINQSTDFEQVVRHAEVLLIQERLAQPGDIVIIVAGLPLGKAQDTNNVMIRRLSE</sequence>
<comment type="similarity">
    <text evidence="3 16">Belongs to the pyruvate kinase family.</text>
</comment>
<reference evidence="19 20" key="1">
    <citation type="journal article" date="2015" name="Genome Announc.">
        <title>Expanding the biotechnology potential of lactobacilli through comparative genomics of 213 strains and associated genera.</title>
        <authorList>
            <person name="Sun Z."/>
            <person name="Harris H.M."/>
            <person name="McCann A."/>
            <person name="Guo C."/>
            <person name="Argimon S."/>
            <person name="Zhang W."/>
            <person name="Yang X."/>
            <person name="Jeffery I.B."/>
            <person name="Cooney J.C."/>
            <person name="Kagawa T.F."/>
            <person name="Liu W."/>
            <person name="Song Y."/>
            <person name="Salvetti E."/>
            <person name="Wrobel A."/>
            <person name="Rasinkangas P."/>
            <person name="Parkhill J."/>
            <person name="Rea M.C."/>
            <person name="O'Sullivan O."/>
            <person name="Ritari J."/>
            <person name="Douillard F.P."/>
            <person name="Paul Ross R."/>
            <person name="Yang R."/>
            <person name="Briner A.E."/>
            <person name="Felis G.E."/>
            <person name="de Vos W.M."/>
            <person name="Barrangou R."/>
            <person name="Klaenhammer T.R."/>
            <person name="Caufield P.W."/>
            <person name="Cui Y."/>
            <person name="Zhang H."/>
            <person name="O'Toole P.W."/>
        </authorList>
    </citation>
    <scope>NUCLEOTIDE SEQUENCE [LARGE SCALE GENOMIC DNA]</scope>
    <source>
        <strain evidence="19 20">DSM 24301</strain>
    </source>
</reference>
<dbReference type="GO" id="GO:0016301">
    <property type="term" value="F:kinase activity"/>
    <property type="evidence" value="ECO:0007669"/>
    <property type="project" value="UniProtKB-KW"/>
</dbReference>
<evidence type="ECO:0000259" key="17">
    <source>
        <dbReference type="Pfam" id="PF00224"/>
    </source>
</evidence>
<dbReference type="GO" id="GO:0000287">
    <property type="term" value="F:magnesium ion binding"/>
    <property type="evidence" value="ECO:0007669"/>
    <property type="project" value="UniProtKB-UniRule"/>
</dbReference>
<feature type="domain" description="Pyruvate kinase barrel" evidence="17">
    <location>
        <begin position="2"/>
        <end position="281"/>
    </location>
</feature>
<dbReference type="NCBIfam" id="NF004491">
    <property type="entry name" value="PRK05826.1"/>
    <property type="match status" value="1"/>
</dbReference>
<proteinExistence type="inferred from homology"/>
<evidence type="ECO:0000256" key="12">
    <source>
        <dbReference type="ARBA" id="ARBA00022958"/>
    </source>
</evidence>
<comment type="caution">
    <text evidence="19">The sequence shown here is derived from an EMBL/GenBank/DDBJ whole genome shotgun (WGS) entry which is preliminary data.</text>
</comment>
<keyword evidence="11 16" id="KW-0460">Magnesium</keyword>
<dbReference type="Proteomes" id="UP000050969">
    <property type="component" value="Unassembled WGS sequence"/>
</dbReference>
<dbReference type="Gene3D" id="3.20.20.60">
    <property type="entry name" value="Phosphoenolpyruvate-binding domains"/>
    <property type="match status" value="1"/>
</dbReference>
<keyword evidence="12" id="KW-0630">Potassium</keyword>
<dbReference type="NCBIfam" id="TIGR01064">
    <property type="entry name" value="pyruv_kin"/>
    <property type="match status" value="1"/>
</dbReference>
<dbReference type="UniPathway" id="UPA00109">
    <property type="reaction ID" value="UER00188"/>
</dbReference>
<dbReference type="InterPro" id="IPR040442">
    <property type="entry name" value="Pyrv_kinase-like_dom_sf"/>
</dbReference>
<dbReference type="NCBIfam" id="NF004978">
    <property type="entry name" value="PRK06354.1"/>
    <property type="match status" value="1"/>
</dbReference>